<keyword evidence="3" id="KW-1185">Reference proteome</keyword>
<name>A0ABD1Z434_9MARC</name>
<sequence>MRRSPFEGKPSNSKSPSKRTCSRGNGIGGESSEAEFFTEHKGYPGKRGQRSTGENSSSGRSTWEPRNFERQLLRKLEFYIHTSRILSFFGSAPATLSRTFNVFCITFGLWIGRFGRNSVLGRLTML</sequence>
<comment type="caution">
    <text evidence="2">The sequence shown here is derived from an EMBL/GenBank/DDBJ whole genome shotgun (WGS) entry which is preliminary data.</text>
</comment>
<feature type="compositionally biased region" description="Polar residues" evidence="1">
    <location>
        <begin position="50"/>
        <end position="61"/>
    </location>
</feature>
<reference evidence="2 3" key="1">
    <citation type="submission" date="2024-09" db="EMBL/GenBank/DDBJ databases">
        <title>Chromosome-scale assembly of Riccia fluitans.</title>
        <authorList>
            <person name="Paukszto L."/>
            <person name="Sawicki J."/>
            <person name="Karawczyk K."/>
            <person name="Piernik-Szablinska J."/>
            <person name="Szczecinska M."/>
            <person name="Mazdziarz M."/>
        </authorList>
    </citation>
    <scope>NUCLEOTIDE SEQUENCE [LARGE SCALE GENOMIC DNA]</scope>
    <source>
        <strain evidence="2">Rf_01</strain>
        <tissue evidence="2">Aerial parts of the thallus</tissue>
    </source>
</reference>
<dbReference type="Proteomes" id="UP001605036">
    <property type="component" value="Unassembled WGS sequence"/>
</dbReference>
<feature type="region of interest" description="Disordered" evidence="1">
    <location>
        <begin position="1"/>
        <end position="64"/>
    </location>
</feature>
<organism evidence="2 3">
    <name type="scientific">Riccia fluitans</name>
    <dbReference type="NCBI Taxonomy" id="41844"/>
    <lineage>
        <taxon>Eukaryota</taxon>
        <taxon>Viridiplantae</taxon>
        <taxon>Streptophyta</taxon>
        <taxon>Embryophyta</taxon>
        <taxon>Marchantiophyta</taxon>
        <taxon>Marchantiopsida</taxon>
        <taxon>Marchantiidae</taxon>
        <taxon>Marchantiales</taxon>
        <taxon>Ricciaceae</taxon>
        <taxon>Riccia</taxon>
    </lineage>
</organism>
<dbReference type="EMBL" id="JBHFFA010000003">
    <property type="protein sequence ID" value="KAL2636337.1"/>
    <property type="molecule type" value="Genomic_DNA"/>
</dbReference>
<evidence type="ECO:0000313" key="2">
    <source>
        <dbReference type="EMBL" id="KAL2636337.1"/>
    </source>
</evidence>
<dbReference type="AlphaFoldDB" id="A0ABD1Z434"/>
<accession>A0ABD1Z434</accession>
<proteinExistence type="predicted"/>
<gene>
    <name evidence="2" type="ORF">R1flu_007816</name>
</gene>
<evidence type="ECO:0000256" key="1">
    <source>
        <dbReference type="SAM" id="MobiDB-lite"/>
    </source>
</evidence>
<evidence type="ECO:0000313" key="3">
    <source>
        <dbReference type="Proteomes" id="UP001605036"/>
    </source>
</evidence>
<protein>
    <submittedName>
        <fullName evidence="2">Uncharacterized protein</fullName>
    </submittedName>
</protein>